<protein>
    <submittedName>
        <fullName evidence="1">Uncharacterized protein</fullName>
    </submittedName>
</protein>
<accession>A0A3A6PC16</accession>
<name>A0A3A6PC16_9BACL</name>
<dbReference type="OrthoDB" id="8943621at2"/>
<comment type="caution">
    <text evidence="1">The sequence shown here is derived from an EMBL/GenBank/DDBJ whole genome shotgun (WGS) entry which is preliminary data.</text>
</comment>
<evidence type="ECO:0000313" key="2">
    <source>
        <dbReference type="Proteomes" id="UP000267798"/>
    </source>
</evidence>
<dbReference type="EMBL" id="QXQB01000004">
    <property type="protein sequence ID" value="RJX38057.1"/>
    <property type="molecule type" value="Genomic_DNA"/>
</dbReference>
<keyword evidence="2" id="KW-1185">Reference proteome</keyword>
<dbReference type="RefSeq" id="WP_120112876.1">
    <property type="nucleotide sequence ID" value="NZ_QXQB01000004.1"/>
</dbReference>
<sequence>MSENNQQISKESKPKLRLEELKDEGKMLTEQEMNQVAGGVGPNRYNVGSVTNSAQLQGNKAVLPGRTIYMS</sequence>
<dbReference type="AlphaFoldDB" id="A0A3A6PC16"/>
<evidence type="ECO:0000313" key="1">
    <source>
        <dbReference type="EMBL" id="RJX38057.1"/>
    </source>
</evidence>
<proteinExistence type="predicted"/>
<organism evidence="1 2">
    <name type="scientific">Paenibacillus pinisoli</name>
    <dbReference type="NCBI Taxonomy" id="1276110"/>
    <lineage>
        <taxon>Bacteria</taxon>
        <taxon>Bacillati</taxon>
        <taxon>Bacillota</taxon>
        <taxon>Bacilli</taxon>
        <taxon>Bacillales</taxon>
        <taxon>Paenibacillaceae</taxon>
        <taxon>Paenibacillus</taxon>
    </lineage>
</organism>
<dbReference type="Proteomes" id="UP000267798">
    <property type="component" value="Unassembled WGS sequence"/>
</dbReference>
<reference evidence="1 2" key="1">
    <citation type="submission" date="2018-09" db="EMBL/GenBank/DDBJ databases">
        <title>Paenibacillus aracenensis nov. sp. isolated from a cave in southern Spain.</title>
        <authorList>
            <person name="Jurado V."/>
            <person name="Gutierrez-Patricio S."/>
            <person name="Gonzalez-Pimentel J.L."/>
            <person name="Miller A.Z."/>
            <person name="Laiz L."/>
            <person name="Saiz-Jimenez C."/>
        </authorList>
    </citation>
    <scope>NUCLEOTIDE SEQUENCE [LARGE SCALE GENOMIC DNA]</scope>
    <source>
        <strain evidence="1 2">JCM 19203</strain>
    </source>
</reference>
<gene>
    <name evidence="1" type="ORF">D3P09_18445</name>
</gene>